<sequence>MLPNGGGETGTAHGDPQMAATCDAHETLVLCASTAEAKFLAVKAKADYDALRSAYDKLLEAVTDGKTGPGKAPETLCREKYPDVVYWSQEDWKQHDRSNEILLDASSTRQRGKSRAAKNINVMMTFVETAEGVAVNGYYAIRMRKKARSIWNQWKEDKRLKRTWSQVPQDQLAFYELSMESEFPELGFCSHHWKAHEVARIIYPNFIRDARLKETKSSAKSDDGPISSENSDASNSGEHRVSQKRCAKTSKVARTAKKARPSEQSDVGDVVQPVRTGSRGTPQQVEKSSQRGLPRQEATVLGNSAAGNAPVVVEENIEIVIESVTTQRQACAREEQDKENTTDALQGPGGSVQKKTAHAIVNPLANACQSQVERGVGSRRESAQEGLTARNKGRQAGTEDREVPQEGTSNEIVERAAAHQAAEKVKYKRPNGSLSVKNLFLIDLGNDGARVTAEEFEKKWLELGAEGHKKYADASKEAKAKKK</sequence>
<dbReference type="OrthoDB" id="3235325at2759"/>
<evidence type="ECO:0000313" key="3">
    <source>
        <dbReference type="Proteomes" id="UP000016930"/>
    </source>
</evidence>
<protein>
    <submittedName>
        <fullName evidence="2">Uncharacterized protein</fullName>
    </submittedName>
</protein>
<accession>M2R2Q3</accession>
<dbReference type="STRING" id="914234.M2R2Q3"/>
<feature type="region of interest" description="Disordered" evidence="1">
    <location>
        <begin position="214"/>
        <end position="302"/>
    </location>
</feature>
<gene>
    <name evidence="2" type="ORF">CERSUDRAFT_98781</name>
</gene>
<proteinExistence type="predicted"/>
<evidence type="ECO:0000313" key="2">
    <source>
        <dbReference type="EMBL" id="EMD33186.1"/>
    </source>
</evidence>
<dbReference type="Proteomes" id="UP000016930">
    <property type="component" value="Unassembled WGS sequence"/>
</dbReference>
<dbReference type="EMBL" id="KB445807">
    <property type="protein sequence ID" value="EMD33186.1"/>
    <property type="molecule type" value="Genomic_DNA"/>
</dbReference>
<feature type="region of interest" description="Disordered" evidence="1">
    <location>
        <begin position="331"/>
        <end position="351"/>
    </location>
</feature>
<feature type="compositionally biased region" description="Polar residues" evidence="1">
    <location>
        <begin position="278"/>
        <end position="291"/>
    </location>
</feature>
<keyword evidence="3" id="KW-1185">Reference proteome</keyword>
<reference evidence="2 3" key="1">
    <citation type="journal article" date="2012" name="Proc. Natl. Acad. Sci. U.S.A.">
        <title>Comparative genomics of Ceriporiopsis subvermispora and Phanerochaete chrysosporium provide insight into selective ligninolysis.</title>
        <authorList>
            <person name="Fernandez-Fueyo E."/>
            <person name="Ruiz-Duenas F.J."/>
            <person name="Ferreira P."/>
            <person name="Floudas D."/>
            <person name="Hibbett D.S."/>
            <person name="Canessa P."/>
            <person name="Larrondo L.F."/>
            <person name="James T.Y."/>
            <person name="Seelenfreund D."/>
            <person name="Lobos S."/>
            <person name="Polanco R."/>
            <person name="Tello M."/>
            <person name="Honda Y."/>
            <person name="Watanabe T."/>
            <person name="Watanabe T."/>
            <person name="Ryu J.S."/>
            <person name="Kubicek C.P."/>
            <person name="Schmoll M."/>
            <person name="Gaskell J."/>
            <person name="Hammel K.E."/>
            <person name="St John F.J."/>
            <person name="Vanden Wymelenberg A."/>
            <person name="Sabat G."/>
            <person name="Splinter BonDurant S."/>
            <person name="Syed K."/>
            <person name="Yadav J.S."/>
            <person name="Doddapaneni H."/>
            <person name="Subramanian V."/>
            <person name="Lavin J.L."/>
            <person name="Oguiza J.A."/>
            <person name="Perez G."/>
            <person name="Pisabarro A.G."/>
            <person name="Ramirez L."/>
            <person name="Santoyo F."/>
            <person name="Master E."/>
            <person name="Coutinho P.M."/>
            <person name="Henrissat B."/>
            <person name="Lombard V."/>
            <person name="Magnuson J.K."/>
            <person name="Kuees U."/>
            <person name="Hori C."/>
            <person name="Igarashi K."/>
            <person name="Samejima M."/>
            <person name="Held B.W."/>
            <person name="Barry K.W."/>
            <person name="LaButti K.M."/>
            <person name="Lapidus A."/>
            <person name="Lindquist E.A."/>
            <person name="Lucas S.M."/>
            <person name="Riley R."/>
            <person name="Salamov A.A."/>
            <person name="Hoffmeister D."/>
            <person name="Schwenk D."/>
            <person name="Hadar Y."/>
            <person name="Yarden O."/>
            <person name="de Vries R.P."/>
            <person name="Wiebenga A."/>
            <person name="Stenlid J."/>
            <person name="Eastwood D."/>
            <person name="Grigoriev I.V."/>
            <person name="Berka R.M."/>
            <person name="Blanchette R.A."/>
            <person name="Kersten P."/>
            <person name="Martinez A.T."/>
            <person name="Vicuna R."/>
            <person name="Cullen D."/>
        </authorList>
    </citation>
    <scope>NUCLEOTIDE SEQUENCE [LARGE SCALE GENOMIC DNA]</scope>
    <source>
        <strain evidence="2 3">B</strain>
    </source>
</reference>
<name>M2R2Q3_CERS8</name>
<feature type="compositionally biased region" description="Polar residues" evidence="1">
    <location>
        <begin position="227"/>
        <end position="236"/>
    </location>
</feature>
<organism evidence="2 3">
    <name type="scientific">Ceriporiopsis subvermispora (strain B)</name>
    <name type="common">White-rot fungus</name>
    <name type="synonym">Gelatoporia subvermispora</name>
    <dbReference type="NCBI Taxonomy" id="914234"/>
    <lineage>
        <taxon>Eukaryota</taxon>
        <taxon>Fungi</taxon>
        <taxon>Dikarya</taxon>
        <taxon>Basidiomycota</taxon>
        <taxon>Agaricomycotina</taxon>
        <taxon>Agaricomycetes</taxon>
        <taxon>Polyporales</taxon>
        <taxon>Gelatoporiaceae</taxon>
        <taxon>Gelatoporia</taxon>
    </lineage>
</organism>
<dbReference type="HOGENOM" id="CLU_032398_0_0_1"/>
<feature type="compositionally biased region" description="Basic and acidic residues" evidence="1">
    <location>
        <begin position="214"/>
        <end position="223"/>
    </location>
</feature>
<feature type="compositionally biased region" description="Basic and acidic residues" evidence="1">
    <location>
        <begin position="331"/>
        <end position="341"/>
    </location>
</feature>
<feature type="region of interest" description="Disordered" evidence="1">
    <location>
        <begin position="371"/>
        <end position="409"/>
    </location>
</feature>
<dbReference type="AlphaFoldDB" id="M2R2Q3"/>
<evidence type="ECO:0000256" key="1">
    <source>
        <dbReference type="SAM" id="MobiDB-lite"/>
    </source>
</evidence>